<dbReference type="GO" id="GO:0016887">
    <property type="term" value="F:ATP hydrolysis activity"/>
    <property type="evidence" value="ECO:0007669"/>
    <property type="project" value="TreeGrafter"/>
</dbReference>
<evidence type="ECO:0008006" key="8">
    <source>
        <dbReference type="Google" id="ProtNLM"/>
    </source>
</evidence>
<evidence type="ECO:0000256" key="3">
    <source>
        <dbReference type="ARBA" id="ARBA00022840"/>
    </source>
</evidence>
<dbReference type="PANTHER" id="PTHR30258">
    <property type="entry name" value="TYPE II SECRETION SYSTEM PROTEIN GSPE-RELATED"/>
    <property type="match status" value="1"/>
</dbReference>
<dbReference type="Gene3D" id="3.40.50.300">
    <property type="entry name" value="P-loop containing nucleotide triphosphate hydrolases"/>
    <property type="match status" value="1"/>
</dbReference>
<dbReference type="InterPro" id="IPR001482">
    <property type="entry name" value="T2SS/T4SS_dom"/>
</dbReference>
<evidence type="ECO:0000313" key="6">
    <source>
        <dbReference type="EMBL" id="OGK22067.1"/>
    </source>
</evidence>
<organism evidence="6 7">
    <name type="scientific">Candidatus Roizmanbacteria bacterium RIFCSPHIGHO2_01_FULL_39_8</name>
    <dbReference type="NCBI Taxonomy" id="1802033"/>
    <lineage>
        <taxon>Bacteria</taxon>
        <taxon>Candidatus Roizmaniibacteriota</taxon>
    </lineage>
</organism>
<dbReference type="GO" id="GO:0005524">
    <property type="term" value="F:ATP binding"/>
    <property type="evidence" value="ECO:0007669"/>
    <property type="project" value="UniProtKB-KW"/>
</dbReference>
<dbReference type="PANTHER" id="PTHR30258:SF1">
    <property type="entry name" value="PROTEIN TRANSPORT PROTEIN HOFB HOMOLOG"/>
    <property type="match status" value="1"/>
</dbReference>
<dbReference type="CDD" id="cd01129">
    <property type="entry name" value="PulE-GspE-like"/>
    <property type="match status" value="1"/>
</dbReference>
<dbReference type="Gene3D" id="3.30.300.160">
    <property type="entry name" value="Type II secretion system, protein E, N-terminal domain"/>
    <property type="match status" value="1"/>
</dbReference>
<feature type="domain" description="Bacterial type II secretion system protein E" evidence="4">
    <location>
        <begin position="166"/>
        <end position="555"/>
    </location>
</feature>
<dbReference type="Proteomes" id="UP000177026">
    <property type="component" value="Unassembled WGS sequence"/>
</dbReference>
<accession>A0A1F7GSU8</accession>
<reference evidence="6 7" key="1">
    <citation type="journal article" date="2016" name="Nat. Commun.">
        <title>Thousands of microbial genomes shed light on interconnected biogeochemical processes in an aquifer system.</title>
        <authorList>
            <person name="Anantharaman K."/>
            <person name="Brown C.T."/>
            <person name="Hug L.A."/>
            <person name="Sharon I."/>
            <person name="Castelle C.J."/>
            <person name="Probst A.J."/>
            <person name="Thomas B.C."/>
            <person name="Singh A."/>
            <person name="Wilkins M.J."/>
            <person name="Karaoz U."/>
            <person name="Brodie E.L."/>
            <person name="Williams K.H."/>
            <person name="Hubbard S.S."/>
            <person name="Banfield J.F."/>
        </authorList>
    </citation>
    <scope>NUCLEOTIDE SEQUENCE [LARGE SCALE GENOMIC DNA]</scope>
</reference>
<keyword evidence="3" id="KW-0067">ATP-binding</keyword>
<evidence type="ECO:0000256" key="1">
    <source>
        <dbReference type="ARBA" id="ARBA00006611"/>
    </source>
</evidence>
<evidence type="ECO:0000259" key="5">
    <source>
        <dbReference type="Pfam" id="PF05157"/>
    </source>
</evidence>
<proteinExistence type="inferred from homology"/>
<comment type="caution">
    <text evidence="6">The sequence shown here is derived from an EMBL/GenBank/DDBJ whole genome shotgun (WGS) entry which is preliminary data.</text>
</comment>
<dbReference type="GO" id="GO:0005886">
    <property type="term" value="C:plasma membrane"/>
    <property type="evidence" value="ECO:0007669"/>
    <property type="project" value="TreeGrafter"/>
</dbReference>
<dbReference type="EMBL" id="MFZI01000009">
    <property type="protein sequence ID" value="OGK22067.1"/>
    <property type="molecule type" value="Genomic_DNA"/>
</dbReference>
<evidence type="ECO:0000256" key="2">
    <source>
        <dbReference type="ARBA" id="ARBA00022741"/>
    </source>
</evidence>
<dbReference type="Pfam" id="PF05157">
    <property type="entry name" value="MshEN"/>
    <property type="match status" value="1"/>
</dbReference>
<dbReference type="InterPro" id="IPR027417">
    <property type="entry name" value="P-loop_NTPase"/>
</dbReference>
<keyword evidence="2" id="KW-0547">Nucleotide-binding</keyword>
<dbReference type="FunFam" id="3.40.50.300:FF:000398">
    <property type="entry name" value="Type IV pilus assembly ATPase PilB"/>
    <property type="match status" value="1"/>
</dbReference>
<dbReference type="SUPFAM" id="SSF52540">
    <property type="entry name" value="P-loop containing nucleoside triphosphate hydrolases"/>
    <property type="match status" value="1"/>
</dbReference>
<evidence type="ECO:0000313" key="7">
    <source>
        <dbReference type="Proteomes" id="UP000177026"/>
    </source>
</evidence>
<dbReference type="InterPro" id="IPR007831">
    <property type="entry name" value="T2SS_GspE_N"/>
</dbReference>
<dbReference type="AlphaFoldDB" id="A0A1F7GSU8"/>
<dbReference type="InterPro" id="IPR037257">
    <property type="entry name" value="T2SS_E_N_sf"/>
</dbReference>
<comment type="similarity">
    <text evidence="1">Belongs to the GSP E family.</text>
</comment>
<feature type="domain" description="Type II secretion system protein GspE N-terminal" evidence="5">
    <location>
        <begin position="61"/>
        <end position="139"/>
    </location>
</feature>
<evidence type="ECO:0000259" key="4">
    <source>
        <dbReference type="Pfam" id="PF00437"/>
    </source>
</evidence>
<dbReference type="Gene3D" id="3.30.450.90">
    <property type="match status" value="1"/>
</dbReference>
<gene>
    <name evidence="6" type="ORF">A2866_05825</name>
</gene>
<name>A0A1F7GSU8_9BACT</name>
<dbReference type="Pfam" id="PF00437">
    <property type="entry name" value="T2SSE"/>
    <property type="match status" value="1"/>
</dbReference>
<sequence length="562" mass="63433">MLITDDQLKVLLIKNNLINESGLKDIYEYIKNTETTLYDSLIEKNIISDENLGILIADYLKIPFVVLSKISIPQDIFHVIPERIARKYKIIPFSNDANGVKVASADPGNQDIIKMVEKKTGKQVFIYLATDRDIDNTFHIYRKDIQKKFESFLSGNVYDKELKLALDDAPITKIVDMIIEYAYEDRASDIHIEPQEKESLIRFRIDGMLHDMLKIPKEFHDRVIARIKVQSRLRTDEHMSSQDGKMRLKMAEEKLDIRVSILPVVDGEKAVLRLLSTHTRQFSLLDLGMNEIDLKKVTAAINKSYGMILSTGPTGSGKSTSIYALLKLLNKREKNITTVEDPVEYRIKGVNQINVNPKAGLTFATGLRSILRQDPNIVFVGEIRDIETAGIAVNAALTGHLVLSTVHTNDASTTLPRLTDMKVEPFLVASTVNVIIAQRLIRKICDMCKMSVDINKQELSKYIPEVKLVKHFGTKEQLRIFYGKGCKICHNTGYSGRIGVFEVLEVSEAIRKLIIAKADTNIIAKQAVSEGMTTMFDDGMEKIKIGTSSIQELLRVTKFDTL</sequence>
<dbReference type="SUPFAM" id="SSF160246">
    <property type="entry name" value="EspE N-terminal domain-like"/>
    <property type="match status" value="1"/>
</dbReference>
<protein>
    <recommendedName>
        <fullName evidence="8">AAA+ ATPase domain-containing protein</fullName>
    </recommendedName>
</protein>